<gene>
    <name evidence="2" type="ORF">EYF80_045442</name>
</gene>
<accession>A0A4Z2FT20</accession>
<keyword evidence="3" id="KW-1185">Reference proteome</keyword>
<sequence length="106" mass="11273">MSPVLTADITIVTIRGVLFACRGLTGSEVNPDAVASFPVVSPLQPGFVPHLYPPSHLQDSPEAPRPTGVGVQRGPPRDPLRASCMMQSRIVAPGLAAQVQPGRRRR</sequence>
<dbReference type="Proteomes" id="UP000314294">
    <property type="component" value="Unassembled WGS sequence"/>
</dbReference>
<evidence type="ECO:0000256" key="1">
    <source>
        <dbReference type="SAM" id="MobiDB-lite"/>
    </source>
</evidence>
<evidence type="ECO:0000313" key="2">
    <source>
        <dbReference type="EMBL" id="TNN44356.1"/>
    </source>
</evidence>
<dbReference type="EMBL" id="SRLO01000908">
    <property type="protein sequence ID" value="TNN44356.1"/>
    <property type="molecule type" value="Genomic_DNA"/>
</dbReference>
<proteinExistence type="predicted"/>
<protein>
    <submittedName>
        <fullName evidence="2">Uncharacterized protein</fullName>
    </submittedName>
</protein>
<dbReference type="AlphaFoldDB" id="A0A4Z2FT20"/>
<reference evidence="2 3" key="1">
    <citation type="submission" date="2019-03" db="EMBL/GenBank/DDBJ databases">
        <title>First draft genome of Liparis tanakae, snailfish: a comprehensive survey of snailfish specific genes.</title>
        <authorList>
            <person name="Kim W."/>
            <person name="Song I."/>
            <person name="Jeong J.-H."/>
            <person name="Kim D."/>
            <person name="Kim S."/>
            <person name="Ryu S."/>
            <person name="Song J.Y."/>
            <person name="Lee S.K."/>
        </authorList>
    </citation>
    <scope>NUCLEOTIDE SEQUENCE [LARGE SCALE GENOMIC DNA]</scope>
    <source>
        <tissue evidence="2">Muscle</tissue>
    </source>
</reference>
<evidence type="ECO:0000313" key="3">
    <source>
        <dbReference type="Proteomes" id="UP000314294"/>
    </source>
</evidence>
<organism evidence="2 3">
    <name type="scientific">Liparis tanakae</name>
    <name type="common">Tanaka's snailfish</name>
    <dbReference type="NCBI Taxonomy" id="230148"/>
    <lineage>
        <taxon>Eukaryota</taxon>
        <taxon>Metazoa</taxon>
        <taxon>Chordata</taxon>
        <taxon>Craniata</taxon>
        <taxon>Vertebrata</taxon>
        <taxon>Euteleostomi</taxon>
        <taxon>Actinopterygii</taxon>
        <taxon>Neopterygii</taxon>
        <taxon>Teleostei</taxon>
        <taxon>Neoteleostei</taxon>
        <taxon>Acanthomorphata</taxon>
        <taxon>Eupercaria</taxon>
        <taxon>Perciformes</taxon>
        <taxon>Cottioidei</taxon>
        <taxon>Cottales</taxon>
        <taxon>Liparidae</taxon>
        <taxon>Liparis</taxon>
    </lineage>
</organism>
<comment type="caution">
    <text evidence="2">The sequence shown here is derived from an EMBL/GenBank/DDBJ whole genome shotgun (WGS) entry which is preliminary data.</text>
</comment>
<name>A0A4Z2FT20_9TELE</name>
<feature type="region of interest" description="Disordered" evidence="1">
    <location>
        <begin position="50"/>
        <end position="80"/>
    </location>
</feature>